<comment type="caution">
    <text evidence="3">The sequence shown here is derived from an EMBL/GenBank/DDBJ whole genome shotgun (WGS) entry which is preliminary data.</text>
</comment>
<feature type="domain" description="YheO-like" evidence="1">
    <location>
        <begin position="16"/>
        <end position="121"/>
    </location>
</feature>
<name>A0ABU4GJQ2_9CLOT</name>
<accession>A0ABU4GJQ2</accession>
<organism evidence="3 4">
    <name type="scientific">Clostridium boliviensis</name>
    <dbReference type="NCBI Taxonomy" id="318465"/>
    <lineage>
        <taxon>Bacteria</taxon>
        <taxon>Bacillati</taxon>
        <taxon>Bacillota</taxon>
        <taxon>Clostridia</taxon>
        <taxon>Eubacteriales</taxon>
        <taxon>Clostridiaceae</taxon>
        <taxon>Clostridium</taxon>
    </lineage>
</organism>
<proteinExistence type="predicted"/>
<dbReference type="InterPro" id="IPR039445">
    <property type="entry name" value="DauR-like_HTH"/>
</dbReference>
<sequence>MKDYNVHLTLIDRIILDSYKVLLEGLADYLGSGYEMVLHSLEDTEHSVIKIINGHHTGRTEGMPITDLALQMLEEIKKEGEKGYISYFTKNKKGEPLKSTTIVVRGEENRIIGLLCINFYLNTGFSEILSGFIPEISSRAQVKTETFASNLDELIYSKVTEVRNEVMGNDQILPSLKNKEIINILCQQGVFTLKDAVVKVAEYLDISKNTVYMHIRNAGSGAEKENK</sequence>
<gene>
    <name evidence="3" type="ORF">RZO55_09655</name>
</gene>
<evidence type="ECO:0000259" key="1">
    <source>
        <dbReference type="Pfam" id="PF08348"/>
    </source>
</evidence>
<keyword evidence="4" id="KW-1185">Reference proteome</keyword>
<dbReference type="InterPro" id="IPR013559">
    <property type="entry name" value="YheO"/>
</dbReference>
<evidence type="ECO:0000313" key="3">
    <source>
        <dbReference type="EMBL" id="MDW2797836.1"/>
    </source>
</evidence>
<dbReference type="PANTHER" id="PTHR35568">
    <property type="entry name" value="TRANSCRIPTIONAL REGULATOR DAUR"/>
    <property type="match status" value="1"/>
</dbReference>
<reference evidence="3 4" key="1">
    <citation type="submission" date="2023-10" db="EMBL/GenBank/DDBJ databases">
        <title>A novel Glycoside Hydrolase 43-Like Enzyme from Clostrdium boliviensis is an Endo-xylanase, and a Candidate for Xylooligosaccharides Production from Different Xylan Substrates.</title>
        <authorList>
            <person name="Alvarez M.T."/>
            <person name="Rocabado-Villegas L.R."/>
            <person name="Salas-Veizaga D.M."/>
            <person name="Linares-Pasten J.A."/>
            <person name="Gudmundsdottir E.E."/>
            <person name="Hreggvidsson G.O."/>
            <person name="Adlercreutz P."/>
            <person name="Nordberg Karlsson E."/>
        </authorList>
    </citation>
    <scope>NUCLEOTIDE SEQUENCE [LARGE SCALE GENOMIC DNA]</scope>
    <source>
        <strain evidence="3 4">E-1</strain>
    </source>
</reference>
<dbReference type="Pfam" id="PF13309">
    <property type="entry name" value="HTH_22"/>
    <property type="match status" value="1"/>
</dbReference>
<dbReference type="EMBL" id="JAWONS010000133">
    <property type="protein sequence ID" value="MDW2797836.1"/>
    <property type="molecule type" value="Genomic_DNA"/>
</dbReference>
<dbReference type="Pfam" id="PF08348">
    <property type="entry name" value="PAS_6"/>
    <property type="match status" value="1"/>
</dbReference>
<dbReference type="PANTHER" id="PTHR35568:SF1">
    <property type="entry name" value="TRANSCRIPTIONAL REGULATOR DAUR"/>
    <property type="match status" value="1"/>
</dbReference>
<evidence type="ECO:0000313" key="4">
    <source>
        <dbReference type="Proteomes" id="UP001276854"/>
    </source>
</evidence>
<dbReference type="InterPro" id="IPR039446">
    <property type="entry name" value="DauR-like"/>
</dbReference>
<protein>
    <submittedName>
        <fullName evidence="3">PAS domain-containing protein</fullName>
    </submittedName>
</protein>
<evidence type="ECO:0000259" key="2">
    <source>
        <dbReference type="Pfam" id="PF13309"/>
    </source>
</evidence>
<dbReference type="Proteomes" id="UP001276854">
    <property type="component" value="Unassembled WGS sequence"/>
</dbReference>
<dbReference type="RefSeq" id="WP_318064082.1">
    <property type="nucleotide sequence ID" value="NZ_JAWONS010000133.1"/>
</dbReference>
<feature type="domain" description="Transcriptional regulator DauR-like HTH" evidence="2">
    <location>
        <begin position="159"/>
        <end position="216"/>
    </location>
</feature>